<comment type="caution">
    <text evidence="6">The sequence shown here is derived from an EMBL/GenBank/DDBJ whole genome shotgun (WGS) entry which is preliminary data.</text>
</comment>
<comment type="subcellular location">
    <subcellularLocation>
        <location evidence="1">Membrane</location>
        <topology evidence="1">Multi-pass membrane protein</topology>
    </subcellularLocation>
</comment>
<dbReference type="PANTHER" id="PTHR11706">
    <property type="entry name" value="SOLUTE CARRIER PROTEIN FAMILY 11 MEMBER"/>
    <property type="match status" value="1"/>
</dbReference>
<keyword evidence="5" id="KW-0472">Membrane</keyword>
<dbReference type="PANTHER" id="PTHR11706:SF33">
    <property type="entry name" value="NATURAL RESISTANCE-ASSOCIATED MACROPHAGE PROTEIN 2"/>
    <property type="match status" value="1"/>
</dbReference>
<dbReference type="InterPro" id="IPR001046">
    <property type="entry name" value="NRAMP_fam"/>
</dbReference>
<keyword evidence="2" id="KW-0813">Transport</keyword>
<protein>
    <submittedName>
        <fullName evidence="6">Manganese transporter smf2</fullName>
    </submittedName>
</protein>
<evidence type="ECO:0000256" key="1">
    <source>
        <dbReference type="ARBA" id="ARBA00004141"/>
    </source>
</evidence>
<accession>A0ABD3EZS0</accession>
<evidence type="ECO:0000256" key="5">
    <source>
        <dbReference type="ARBA" id="ARBA00023136"/>
    </source>
</evidence>
<proteinExistence type="predicted"/>
<evidence type="ECO:0000313" key="6">
    <source>
        <dbReference type="EMBL" id="KAL3659197.1"/>
    </source>
</evidence>
<keyword evidence="4" id="KW-1133">Transmembrane helix</keyword>
<reference evidence="6 7" key="1">
    <citation type="submission" date="2024-09" db="EMBL/GenBank/DDBJ databases">
        <title>Genome sequencing and assembly of Phytophthora oleae, isolate VK10A, causative agent of rot of olive drupes.</title>
        <authorList>
            <person name="Conti Taguali S."/>
            <person name="Riolo M."/>
            <person name="La Spada F."/>
            <person name="Cacciola S.O."/>
            <person name="Dionisio G."/>
        </authorList>
    </citation>
    <scope>NUCLEOTIDE SEQUENCE [LARGE SCALE GENOMIC DNA]</scope>
    <source>
        <strain evidence="6 7">VK10A</strain>
    </source>
</reference>
<name>A0ABD3EZS0_9STRA</name>
<dbReference type="GO" id="GO:0016020">
    <property type="term" value="C:membrane"/>
    <property type="evidence" value="ECO:0007669"/>
    <property type="project" value="UniProtKB-SubCell"/>
</dbReference>
<gene>
    <name evidence="6" type="primary">SMF2</name>
    <name evidence="6" type="ORF">V7S43_015775</name>
</gene>
<dbReference type="Proteomes" id="UP001632037">
    <property type="component" value="Unassembled WGS sequence"/>
</dbReference>
<evidence type="ECO:0000256" key="3">
    <source>
        <dbReference type="ARBA" id="ARBA00022692"/>
    </source>
</evidence>
<sequence>MTGLPTTRAAVTEKDLLIPVNTGDFPIYGDVTKTSAVAIETPDEEHATFRWRTLWAYTGPGWLMSIAYVDPGNLESDLQAGAYAGYQLT</sequence>
<evidence type="ECO:0000256" key="4">
    <source>
        <dbReference type="ARBA" id="ARBA00022989"/>
    </source>
</evidence>
<dbReference type="EMBL" id="JBIMZQ010000048">
    <property type="protein sequence ID" value="KAL3659197.1"/>
    <property type="molecule type" value="Genomic_DNA"/>
</dbReference>
<dbReference type="AlphaFoldDB" id="A0ABD3EZS0"/>
<keyword evidence="3" id="KW-0812">Transmembrane</keyword>
<evidence type="ECO:0000256" key="2">
    <source>
        <dbReference type="ARBA" id="ARBA00022448"/>
    </source>
</evidence>
<keyword evidence="7" id="KW-1185">Reference proteome</keyword>
<organism evidence="6 7">
    <name type="scientific">Phytophthora oleae</name>
    <dbReference type="NCBI Taxonomy" id="2107226"/>
    <lineage>
        <taxon>Eukaryota</taxon>
        <taxon>Sar</taxon>
        <taxon>Stramenopiles</taxon>
        <taxon>Oomycota</taxon>
        <taxon>Peronosporomycetes</taxon>
        <taxon>Peronosporales</taxon>
        <taxon>Peronosporaceae</taxon>
        <taxon>Phytophthora</taxon>
    </lineage>
</organism>
<evidence type="ECO:0000313" key="7">
    <source>
        <dbReference type="Proteomes" id="UP001632037"/>
    </source>
</evidence>